<proteinExistence type="predicted"/>
<sequence length="57" mass="6359">MRHDVNVAMFKTSMCLIEPSRVTNIRYLPRCIDGQYPCARCQLPLGALAASSGLYII</sequence>
<dbReference type="Proteomes" id="UP000828390">
    <property type="component" value="Unassembled WGS sequence"/>
</dbReference>
<evidence type="ECO:0000313" key="1">
    <source>
        <dbReference type="EMBL" id="KAH3700788.1"/>
    </source>
</evidence>
<gene>
    <name evidence="1" type="ORF">DPMN_075767</name>
</gene>
<dbReference type="AlphaFoldDB" id="A0A9D4BMT6"/>
<name>A0A9D4BMT6_DREPO</name>
<accession>A0A9D4BMT6</accession>
<comment type="caution">
    <text evidence="1">The sequence shown here is derived from an EMBL/GenBank/DDBJ whole genome shotgun (WGS) entry which is preliminary data.</text>
</comment>
<dbReference type="EMBL" id="JAIWYP010000015">
    <property type="protein sequence ID" value="KAH3700788.1"/>
    <property type="molecule type" value="Genomic_DNA"/>
</dbReference>
<organism evidence="1 2">
    <name type="scientific">Dreissena polymorpha</name>
    <name type="common">Zebra mussel</name>
    <name type="synonym">Mytilus polymorpha</name>
    <dbReference type="NCBI Taxonomy" id="45954"/>
    <lineage>
        <taxon>Eukaryota</taxon>
        <taxon>Metazoa</taxon>
        <taxon>Spiralia</taxon>
        <taxon>Lophotrochozoa</taxon>
        <taxon>Mollusca</taxon>
        <taxon>Bivalvia</taxon>
        <taxon>Autobranchia</taxon>
        <taxon>Heteroconchia</taxon>
        <taxon>Euheterodonta</taxon>
        <taxon>Imparidentia</taxon>
        <taxon>Neoheterodontei</taxon>
        <taxon>Myida</taxon>
        <taxon>Dreissenoidea</taxon>
        <taxon>Dreissenidae</taxon>
        <taxon>Dreissena</taxon>
    </lineage>
</organism>
<keyword evidence="2" id="KW-1185">Reference proteome</keyword>
<reference evidence="1" key="2">
    <citation type="submission" date="2020-11" db="EMBL/GenBank/DDBJ databases">
        <authorList>
            <person name="McCartney M.A."/>
            <person name="Auch B."/>
            <person name="Kono T."/>
            <person name="Mallez S."/>
            <person name="Becker A."/>
            <person name="Gohl D.M."/>
            <person name="Silverstein K.A.T."/>
            <person name="Koren S."/>
            <person name="Bechman K.B."/>
            <person name="Herman A."/>
            <person name="Abrahante J.E."/>
            <person name="Garbe J."/>
        </authorList>
    </citation>
    <scope>NUCLEOTIDE SEQUENCE</scope>
    <source>
        <strain evidence="1">Duluth1</strain>
        <tissue evidence="1">Whole animal</tissue>
    </source>
</reference>
<reference evidence="1" key="1">
    <citation type="journal article" date="2019" name="bioRxiv">
        <title>The Genome of the Zebra Mussel, Dreissena polymorpha: A Resource for Invasive Species Research.</title>
        <authorList>
            <person name="McCartney M.A."/>
            <person name="Auch B."/>
            <person name="Kono T."/>
            <person name="Mallez S."/>
            <person name="Zhang Y."/>
            <person name="Obille A."/>
            <person name="Becker A."/>
            <person name="Abrahante J.E."/>
            <person name="Garbe J."/>
            <person name="Badalamenti J.P."/>
            <person name="Herman A."/>
            <person name="Mangelson H."/>
            <person name="Liachko I."/>
            <person name="Sullivan S."/>
            <person name="Sone E.D."/>
            <person name="Koren S."/>
            <person name="Silverstein K.A.T."/>
            <person name="Beckman K.B."/>
            <person name="Gohl D.M."/>
        </authorList>
    </citation>
    <scope>NUCLEOTIDE SEQUENCE</scope>
    <source>
        <strain evidence="1">Duluth1</strain>
        <tissue evidence="1">Whole animal</tissue>
    </source>
</reference>
<protein>
    <submittedName>
        <fullName evidence="1">Uncharacterized protein</fullName>
    </submittedName>
</protein>
<evidence type="ECO:0000313" key="2">
    <source>
        <dbReference type="Proteomes" id="UP000828390"/>
    </source>
</evidence>